<dbReference type="EMBL" id="JAFIQS010000001">
    <property type="protein sequence ID" value="KAG5174365.1"/>
    <property type="molecule type" value="Genomic_DNA"/>
</dbReference>
<dbReference type="PROSITE" id="PS50005">
    <property type="entry name" value="TPR"/>
    <property type="match status" value="1"/>
</dbReference>
<dbReference type="InterPro" id="IPR019734">
    <property type="entry name" value="TPR_rpt"/>
</dbReference>
<protein>
    <recommendedName>
        <fullName evidence="5">Tetratricopeptide repeat protein</fullName>
    </recommendedName>
</protein>
<sequence>MRAIQLNNQALQASCSGDFKTAEQLHLEAISLKETSLGTNNPTTGLTYNALGELYLKMGRLDEAEVFLSKAIQVRNTSGPPFDAAVSRENMAQLYELRGNLANAKKIRLMGIPNKLVCGYYQVGVLYKFIWGTLANQNPVPRSAIRFKRINAV</sequence>
<proteinExistence type="predicted"/>
<gene>
    <name evidence="4" type="ORF">JR316_001024</name>
</gene>
<dbReference type="Gene3D" id="1.25.40.10">
    <property type="entry name" value="Tetratricopeptide repeat domain"/>
    <property type="match status" value="1"/>
</dbReference>
<dbReference type="SUPFAM" id="SSF48452">
    <property type="entry name" value="TPR-like"/>
    <property type="match status" value="1"/>
</dbReference>
<evidence type="ECO:0000313" key="4">
    <source>
        <dbReference type="EMBL" id="KAG5174365.1"/>
    </source>
</evidence>
<dbReference type="SMART" id="SM00028">
    <property type="entry name" value="TPR"/>
    <property type="match status" value="2"/>
</dbReference>
<reference evidence="4" key="1">
    <citation type="submission" date="2021-02" db="EMBL/GenBank/DDBJ databases">
        <title>Psilocybe cubensis genome.</title>
        <authorList>
            <person name="Mckernan K.J."/>
            <person name="Crawford S."/>
            <person name="Trippe A."/>
            <person name="Kane L.T."/>
            <person name="Mclaughlin S."/>
        </authorList>
    </citation>
    <scope>NUCLEOTIDE SEQUENCE [LARGE SCALE GENOMIC DNA]</scope>
    <source>
        <strain evidence="4">MGC-MH-2018</strain>
    </source>
</reference>
<comment type="caution">
    <text evidence="4">The sequence shown here is derived from an EMBL/GenBank/DDBJ whole genome shotgun (WGS) entry which is preliminary data.</text>
</comment>
<organism evidence="4">
    <name type="scientific">Psilocybe cubensis</name>
    <name type="common">Psychedelic mushroom</name>
    <name type="synonym">Stropharia cubensis</name>
    <dbReference type="NCBI Taxonomy" id="181762"/>
    <lineage>
        <taxon>Eukaryota</taxon>
        <taxon>Fungi</taxon>
        <taxon>Dikarya</taxon>
        <taxon>Basidiomycota</taxon>
        <taxon>Agaricomycotina</taxon>
        <taxon>Agaricomycetes</taxon>
        <taxon>Agaricomycetidae</taxon>
        <taxon>Agaricales</taxon>
        <taxon>Agaricineae</taxon>
        <taxon>Strophariaceae</taxon>
        <taxon>Psilocybe</taxon>
    </lineage>
</organism>
<keyword evidence="1" id="KW-0677">Repeat</keyword>
<dbReference type="InterPro" id="IPR011990">
    <property type="entry name" value="TPR-like_helical_dom_sf"/>
</dbReference>
<evidence type="ECO:0008006" key="5">
    <source>
        <dbReference type="Google" id="ProtNLM"/>
    </source>
</evidence>
<accession>A0A8H8CQV9</accession>
<evidence type="ECO:0000256" key="2">
    <source>
        <dbReference type="ARBA" id="ARBA00022803"/>
    </source>
</evidence>
<dbReference type="PANTHER" id="PTHR45641">
    <property type="entry name" value="TETRATRICOPEPTIDE REPEAT PROTEIN (AFU_ORTHOLOGUE AFUA_6G03870)"/>
    <property type="match status" value="1"/>
</dbReference>
<keyword evidence="2 3" id="KW-0802">TPR repeat</keyword>
<evidence type="ECO:0000256" key="3">
    <source>
        <dbReference type="PROSITE-ProRule" id="PRU00339"/>
    </source>
</evidence>
<dbReference type="AlphaFoldDB" id="A0A8H8CQV9"/>
<evidence type="ECO:0000256" key="1">
    <source>
        <dbReference type="ARBA" id="ARBA00022737"/>
    </source>
</evidence>
<dbReference type="Pfam" id="PF13424">
    <property type="entry name" value="TPR_12"/>
    <property type="match status" value="1"/>
</dbReference>
<name>A0A8H8CQV9_PSICU</name>
<feature type="repeat" description="TPR" evidence="3">
    <location>
        <begin position="45"/>
        <end position="78"/>
    </location>
</feature>
<dbReference type="PANTHER" id="PTHR45641:SF19">
    <property type="entry name" value="NEPHROCYSTIN-3"/>
    <property type="match status" value="1"/>
</dbReference>